<dbReference type="PANTHER" id="PTHR46594">
    <property type="entry name" value="P-TYPE CATION-TRANSPORTING ATPASE"/>
    <property type="match status" value="1"/>
</dbReference>
<protein>
    <submittedName>
        <fullName evidence="3">Heavy-metal-associated domain-containing protein</fullName>
    </submittedName>
</protein>
<dbReference type="Gene3D" id="3.30.70.100">
    <property type="match status" value="1"/>
</dbReference>
<sequence length="68" mass="6736">MASAKIIVKGMTCGGCQAAVQRALGSVAGVSKAQVDLAGGVATVEYDEGKAGLPELKKAVERAGFQAA</sequence>
<dbReference type="InterPro" id="IPR006121">
    <property type="entry name" value="HMA_dom"/>
</dbReference>
<dbReference type="CDD" id="cd00371">
    <property type="entry name" value="HMA"/>
    <property type="match status" value="1"/>
</dbReference>
<dbReference type="PRINTS" id="PR00946">
    <property type="entry name" value="HGSCAVENGER"/>
</dbReference>
<dbReference type="PANTHER" id="PTHR46594:SF4">
    <property type="entry name" value="P-TYPE CATION-TRANSPORTING ATPASE"/>
    <property type="match status" value="1"/>
</dbReference>
<dbReference type="PROSITE" id="PS50846">
    <property type="entry name" value="HMA_2"/>
    <property type="match status" value="1"/>
</dbReference>
<keyword evidence="1" id="KW-0479">Metal-binding</keyword>
<evidence type="ECO:0000313" key="4">
    <source>
        <dbReference type="Proteomes" id="UP000782312"/>
    </source>
</evidence>
<dbReference type="FunFam" id="3.30.70.100:FF:000001">
    <property type="entry name" value="ATPase copper transporting beta"/>
    <property type="match status" value="1"/>
</dbReference>
<dbReference type="Proteomes" id="UP000782312">
    <property type="component" value="Unassembled WGS sequence"/>
</dbReference>
<evidence type="ECO:0000259" key="2">
    <source>
        <dbReference type="PROSITE" id="PS50846"/>
    </source>
</evidence>
<dbReference type="InterPro" id="IPR001802">
    <property type="entry name" value="MerP/CopZ"/>
</dbReference>
<comment type="caution">
    <text evidence="3">The sequence shown here is derived from an EMBL/GenBank/DDBJ whole genome shotgun (WGS) entry which is preliminary data.</text>
</comment>
<reference evidence="3" key="1">
    <citation type="submission" date="2020-07" db="EMBL/GenBank/DDBJ databases">
        <title>Huge and variable diversity of episymbiotic CPR bacteria and DPANN archaea in groundwater ecosystems.</title>
        <authorList>
            <person name="He C.Y."/>
            <person name="Keren R."/>
            <person name="Whittaker M."/>
            <person name="Farag I.F."/>
            <person name="Doudna J."/>
            <person name="Cate J.H.D."/>
            <person name="Banfield J.F."/>
        </authorList>
    </citation>
    <scope>NUCLEOTIDE SEQUENCE</scope>
    <source>
        <strain evidence="3">NC_groundwater_763_Ag_S-0.2um_68_21</strain>
    </source>
</reference>
<dbReference type="InterPro" id="IPR036163">
    <property type="entry name" value="HMA_dom_sf"/>
</dbReference>
<dbReference type="InterPro" id="IPR017969">
    <property type="entry name" value="Heavy-metal-associated_CS"/>
</dbReference>
<feature type="domain" description="HMA" evidence="2">
    <location>
        <begin position="2"/>
        <end position="68"/>
    </location>
</feature>
<proteinExistence type="predicted"/>
<dbReference type="AlphaFoldDB" id="A0A932I024"/>
<gene>
    <name evidence="3" type="ORF">HYZ11_11385</name>
</gene>
<dbReference type="EMBL" id="JACPUR010000024">
    <property type="protein sequence ID" value="MBI3128198.1"/>
    <property type="molecule type" value="Genomic_DNA"/>
</dbReference>
<dbReference type="Pfam" id="PF00403">
    <property type="entry name" value="HMA"/>
    <property type="match status" value="1"/>
</dbReference>
<evidence type="ECO:0000313" key="3">
    <source>
        <dbReference type="EMBL" id="MBI3128198.1"/>
    </source>
</evidence>
<evidence type="ECO:0000256" key="1">
    <source>
        <dbReference type="ARBA" id="ARBA00022723"/>
    </source>
</evidence>
<name>A0A932I024_UNCTE</name>
<organism evidence="3 4">
    <name type="scientific">Tectimicrobiota bacterium</name>
    <dbReference type="NCBI Taxonomy" id="2528274"/>
    <lineage>
        <taxon>Bacteria</taxon>
        <taxon>Pseudomonadati</taxon>
        <taxon>Nitrospinota/Tectimicrobiota group</taxon>
        <taxon>Candidatus Tectimicrobiota</taxon>
    </lineage>
</organism>
<dbReference type="SUPFAM" id="SSF55008">
    <property type="entry name" value="HMA, heavy metal-associated domain"/>
    <property type="match status" value="1"/>
</dbReference>
<accession>A0A932I024</accession>
<dbReference type="GO" id="GO:0046872">
    <property type="term" value="F:metal ion binding"/>
    <property type="evidence" value="ECO:0007669"/>
    <property type="project" value="UniProtKB-KW"/>
</dbReference>
<dbReference type="PROSITE" id="PS01047">
    <property type="entry name" value="HMA_1"/>
    <property type="match status" value="1"/>
</dbReference>